<dbReference type="InterPro" id="IPR010987">
    <property type="entry name" value="Glutathione-S-Trfase_C-like"/>
</dbReference>
<dbReference type="AlphaFoldDB" id="A0A9W8K246"/>
<dbReference type="InterPro" id="IPR053836">
    <property type="entry name" value="Arc1-like_N"/>
</dbReference>
<feature type="domain" description="GST C-terminal" evidence="4">
    <location>
        <begin position="1"/>
        <end position="133"/>
    </location>
</feature>
<dbReference type="Pfam" id="PF21972">
    <property type="entry name" value="Arc1p_N_like"/>
    <property type="match status" value="1"/>
</dbReference>
<evidence type="ECO:0000256" key="2">
    <source>
        <dbReference type="ARBA" id="ARBA00022884"/>
    </source>
</evidence>
<keyword evidence="1" id="KW-0820">tRNA-binding</keyword>
<dbReference type="InterPro" id="IPR012340">
    <property type="entry name" value="NA-bd_OB-fold"/>
</dbReference>
<feature type="compositionally biased region" description="Polar residues" evidence="3">
    <location>
        <begin position="164"/>
        <end position="180"/>
    </location>
</feature>
<sequence>MSFQAAVSSLCPPIKQLVLSVSKDGQELIGNDNADKKEVIRWIEKTSQGTLATENNLKDLDSILVLKTYVATNYLTAADVALYGALHPIVKKLQSSEYYAVPSVTRYFNHIQSAPTVRASADTLEDEFSLLPFDIDNAPKAERKAEFPKKERASKAPAPEKETPVQTPGTATPAEVSSSSAPADKPQKKDKKEKKKETQPEASSSKKCASKVQAPDDGEPVPSMIDLRVGHIVDVIKHPDADGLYIEALNYIPIEQMRDKYLVAVCNLKPANMRGVKSFAMVLAATSKEGKEGGIELIQPPAGSKPGDRVYFEGEGFESATPLSQLNPKKKIFETIQPGFITLESREAAWVNPVSKSVHKIRTAKGICIAPTLIGASLS</sequence>
<dbReference type="GO" id="GO:0000049">
    <property type="term" value="F:tRNA binding"/>
    <property type="evidence" value="ECO:0007669"/>
    <property type="project" value="UniProtKB-KW"/>
</dbReference>
<protein>
    <recommendedName>
        <fullName evidence="4">GST C-terminal domain-containing protein</fullName>
    </recommendedName>
</protein>
<reference evidence="5" key="1">
    <citation type="submission" date="2022-07" db="EMBL/GenBank/DDBJ databases">
        <title>Genome Sequence of Agrocybe chaxingu.</title>
        <authorList>
            <person name="Buettner E."/>
        </authorList>
    </citation>
    <scope>NUCLEOTIDE SEQUENCE</scope>
    <source>
        <strain evidence="5">MP-N11</strain>
    </source>
</reference>
<dbReference type="InterPro" id="IPR036282">
    <property type="entry name" value="Glutathione-S-Trfase_C_sf"/>
</dbReference>
<organism evidence="5 6">
    <name type="scientific">Agrocybe chaxingu</name>
    <dbReference type="NCBI Taxonomy" id="84603"/>
    <lineage>
        <taxon>Eukaryota</taxon>
        <taxon>Fungi</taxon>
        <taxon>Dikarya</taxon>
        <taxon>Basidiomycota</taxon>
        <taxon>Agaricomycotina</taxon>
        <taxon>Agaricomycetes</taxon>
        <taxon>Agaricomycetidae</taxon>
        <taxon>Agaricales</taxon>
        <taxon>Agaricineae</taxon>
        <taxon>Strophariaceae</taxon>
        <taxon>Agrocybe</taxon>
    </lineage>
</organism>
<feature type="region of interest" description="Disordered" evidence="3">
    <location>
        <begin position="141"/>
        <end position="222"/>
    </location>
</feature>
<keyword evidence="6" id="KW-1185">Reference proteome</keyword>
<dbReference type="InterPro" id="IPR002547">
    <property type="entry name" value="tRNA-bd_dom"/>
</dbReference>
<dbReference type="Pfam" id="PF01588">
    <property type="entry name" value="tRNA_bind"/>
    <property type="match status" value="1"/>
</dbReference>
<comment type="caution">
    <text evidence="5">The sequence shown here is derived from an EMBL/GenBank/DDBJ whole genome shotgun (WGS) entry which is preliminary data.</text>
</comment>
<evidence type="ECO:0000313" key="5">
    <source>
        <dbReference type="EMBL" id="KAJ3512240.1"/>
    </source>
</evidence>
<evidence type="ECO:0000256" key="1">
    <source>
        <dbReference type="ARBA" id="ARBA00022555"/>
    </source>
</evidence>
<dbReference type="PROSITE" id="PS50405">
    <property type="entry name" value="GST_CTER"/>
    <property type="match status" value="1"/>
</dbReference>
<evidence type="ECO:0000259" key="4">
    <source>
        <dbReference type="PROSITE" id="PS50405"/>
    </source>
</evidence>
<dbReference type="PANTHER" id="PTHR11586">
    <property type="entry name" value="TRNA-AMINOACYLATION COFACTOR ARC1 FAMILY MEMBER"/>
    <property type="match status" value="1"/>
</dbReference>
<dbReference type="SUPFAM" id="SSF50249">
    <property type="entry name" value="Nucleic acid-binding proteins"/>
    <property type="match status" value="1"/>
</dbReference>
<proteinExistence type="predicted"/>
<keyword evidence="2" id="KW-0694">RNA-binding</keyword>
<dbReference type="CDD" id="cd10289">
    <property type="entry name" value="GST_C_AaRS_like"/>
    <property type="match status" value="1"/>
</dbReference>
<dbReference type="SUPFAM" id="SSF47616">
    <property type="entry name" value="GST C-terminal domain-like"/>
    <property type="match status" value="1"/>
</dbReference>
<accession>A0A9W8K246</accession>
<evidence type="ECO:0000256" key="3">
    <source>
        <dbReference type="SAM" id="MobiDB-lite"/>
    </source>
</evidence>
<dbReference type="Gene3D" id="1.20.1050.10">
    <property type="match status" value="1"/>
</dbReference>
<evidence type="ECO:0000313" key="6">
    <source>
        <dbReference type="Proteomes" id="UP001148786"/>
    </source>
</evidence>
<gene>
    <name evidence="5" type="ORF">NLJ89_g3637</name>
</gene>
<dbReference type="Proteomes" id="UP001148786">
    <property type="component" value="Unassembled WGS sequence"/>
</dbReference>
<feature type="compositionally biased region" description="Basic and acidic residues" evidence="3">
    <location>
        <begin position="141"/>
        <end position="163"/>
    </location>
</feature>
<dbReference type="OrthoDB" id="19141at2759"/>
<dbReference type="EMBL" id="JANKHO010000271">
    <property type="protein sequence ID" value="KAJ3512240.1"/>
    <property type="molecule type" value="Genomic_DNA"/>
</dbReference>
<name>A0A9W8K246_9AGAR</name>
<dbReference type="Gene3D" id="2.40.50.140">
    <property type="entry name" value="Nucleic acid-binding proteins"/>
    <property type="match status" value="1"/>
</dbReference>
<dbReference type="InterPro" id="IPR051270">
    <property type="entry name" value="Tyrosine-tRNA_ligase_regulator"/>
</dbReference>
<dbReference type="PANTHER" id="PTHR11586:SF33">
    <property type="entry name" value="AMINOACYL TRNA SYNTHASE COMPLEX-INTERACTING MULTIFUNCTIONAL PROTEIN 1"/>
    <property type="match status" value="1"/>
</dbReference>
<dbReference type="GO" id="GO:0017102">
    <property type="term" value="C:methionyl glutamyl tRNA synthetase complex"/>
    <property type="evidence" value="ECO:0007669"/>
    <property type="project" value="TreeGrafter"/>
</dbReference>